<feature type="domain" description="NAD-dependent epimerase/dehydratase" evidence="3">
    <location>
        <begin position="4"/>
        <end position="261"/>
    </location>
</feature>
<dbReference type="PANTHER" id="PTHR10366">
    <property type="entry name" value="NAD DEPENDENT EPIMERASE/DEHYDRATASE"/>
    <property type="match status" value="1"/>
</dbReference>
<dbReference type="OMA" id="KRFFITE"/>
<dbReference type="EMBL" id="FN430009">
    <property type="protein sequence ID" value="CAZ80088.1"/>
    <property type="molecule type" value="Genomic_DNA"/>
</dbReference>
<evidence type="ECO:0000259" key="3">
    <source>
        <dbReference type="Pfam" id="PF01370"/>
    </source>
</evidence>
<dbReference type="GO" id="GO:0016616">
    <property type="term" value="F:oxidoreductase activity, acting on the CH-OH group of donors, NAD or NADP as acceptor"/>
    <property type="evidence" value="ECO:0007669"/>
    <property type="project" value="TreeGrafter"/>
</dbReference>
<dbReference type="SUPFAM" id="SSF51735">
    <property type="entry name" value="NAD(P)-binding Rossmann-fold domains"/>
    <property type="match status" value="1"/>
</dbReference>
<dbReference type="Gene3D" id="3.40.50.720">
    <property type="entry name" value="NAD(P)-binding Rossmann-like Domain"/>
    <property type="match status" value="1"/>
</dbReference>
<dbReference type="Pfam" id="PF01370">
    <property type="entry name" value="Epimerase"/>
    <property type="match status" value="1"/>
</dbReference>
<dbReference type="STRING" id="656061.D5G6E5"/>
<name>D5G6E5_TUBMM</name>
<dbReference type="AlphaFoldDB" id="D5G6E5"/>
<sequence length="341" mass="37219">MSRVLLTGASGFIASHVLELLLQRGYSVRFTVRSEEKAQRLLEAHKQYKDKLDYVLVKDIAQPGAFDEAVKSDPPFTGILNVASPFHLNVTDPKTELIDPAVNGTLGILGATKAFASTVRRIVITSSSAAIVDPNKPNNGAGYTYTENDWNPITLEEGLLNPSNGYRASKKLAEKAAWDFVEQERPNFDIATINPPLVLGPVKPYVSSLSSLNTSNERVLDFIQGKAKNGAPPSGVYIWVDVRDLALSHILALENLEAGGKRFFITEGYFSNQKIIDVIRENFPQFVAGLPEEDQPNGGYPQGLYKADNSRSKQLLGLTYRGLGVSVTDLVKSLVELGAGR</sequence>
<evidence type="ECO:0000313" key="5">
    <source>
        <dbReference type="Proteomes" id="UP000006911"/>
    </source>
</evidence>
<dbReference type="KEGG" id="tml:GSTUM_00004447001"/>
<dbReference type="InterPro" id="IPR001509">
    <property type="entry name" value="Epimerase_deHydtase"/>
</dbReference>
<evidence type="ECO:0000256" key="2">
    <source>
        <dbReference type="ARBA" id="ARBA00023445"/>
    </source>
</evidence>
<proteinExistence type="inferred from homology"/>
<dbReference type="InterPro" id="IPR036291">
    <property type="entry name" value="NAD(P)-bd_dom_sf"/>
</dbReference>
<gene>
    <name evidence="4" type="ORF">GSTUM_00004447001</name>
</gene>
<dbReference type="RefSeq" id="XP_002835931.1">
    <property type="nucleotide sequence ID" value="XM_002835885.1"/>
</dbReference>
<dbReference type="HOGENOM" id="CLU_007383_9_2_1"/>
<dbReference type="CDD" id="cd05227">
    <property type="entry name" value="AR_SDR_e"/>
    <property type="match status" value="1"/>
</dbReference>
<dbReference type="PANTHER" id="PTHR10366:SF814">
    <property type="entry name" value="NAD-DEPENDENT EPIMERASE_DEHYDRATASE DOMAIN-CONTAINING PROTEIN"/>
    <property type="match status" value="1"/>
</dbReference>
<dbReference type="InterPro" id="IPR050425">
    <property type="entry name" value="NAD(P)_dehydrat-like"/>
</dbReference>
<dbReference type="GeneID" id="9181173"/>
<comment type="similarity">
    <text evidence="2">Belongs to the NAD(P)-dependent epimerase/dehydratase family. Dihydroflavonol-4-reductase subfamily.</text>
</comment>
<evidence type="ECO:0000256" key="1">
    <source>
        <dbReference type="ARBA" id="ARBA00023002"/>
    </source>
</evidence>
<accession>D5G6E5</accession>
<dbReference type="eggNOG" id="KOG1502">
    <property type="taxonomic scope" value="Eukaryota"/>
</dbReference>
<evidence type="ECO:0000313" key="4">
    <source>
        <dbReference type="EMBL" id="CAZ80088.1"/>
    </source>
</evidence>
<dbReference type="Proteomes" id="UP000006911">
    <property type="component" value="Unassembled WGS sequence"/>
</dbReference>
<keyword evidence="5" id="KW-1185">Reference proteome</keyword>
<protein>
    <submittedName>
        <fullName evidence="4">(Perigord truffle) hypothetical protein</fullName>
    </submittedName>
</protein>
<organism evidence="4 5">
    <name type="scientific">Tuber melanosporum (strain Mel28)</name>
    <name type="common">Perigord black truffle</name>
    <dbReference type="NCBI Taxonomy" id="656061"/>
    <lineage>
        <taxon>Eukaryota</taxon>
        <taxon>Fungi</taxon>
        <taxon>Dikarya</taxon>
        <taxon>Ascomycota</taxon>
        <taxon>Pezizomycotina</taxon>
        <taxon>Pezizomycetes</taxon>
        <taxon>Pezizales</taxon>
        <taxon>Tuberaceae</taxon>
        <taxon>Tuber</taxon>
    </lineage>
</organism>
<dbReference type="FunFam" id="3.40.50.720:FF:000191">
    <property type="entry name" value="Methylglyoxal reductase (NADPH-dependent)"/>
    <property type="match status" value="1"/>
</dbReference>
<dbReference type="FunCoup" id="D5G6E5">
    <property type="interactions" value="194"/>
</dbReference>
<dbReference type="InParanoid" id="D5G6E5"/>
<keyword evidence="1" id="KW-0560">Oxidoreductase</keyword>
<reference evidence="4 5" key="1">
    <citation type="journal article" date="2010" name="Nature">
        <title>Perigord black truffle genome uncovers evolutionary origins and mechanisms of symbiosis.</title>
        <authorList>
            <person name="Martin F."/>
            <person name="Kohler A."/>
            <person name="Murat C."/>
            <person name="Balestrini R."/>
            <person name="Coutinho P.M."/>
            <person name="Jaillon O."/>
            <person name="Montanini B."/>
            <person name="Morin E."/>
            <person name="Noel B."/>
            <person name="Percudani R."/>
            <person name="Porcel B."/>
            <person name="Rubini A."/>
            <person name="Amicucci A."/>
            <person name="Amselem J."/>
            <person name="Anthouard V."/>
            <person name="Arcioni S."/>
            <person name="Artiguenave F."/>
            <person name="Aury J.M."/>
            <person name="Ballario P."/>
            <person name="Bolchi A."/>
            <person name="Brenna A."/>
            <person name="Brun A."/>
            <person name="Buee M."/>
            <person name="Cantarel B."/>
            <person name="Chevalier G."/>
            <person name="Couloux A."/>
            <person name="Da Silva C."/>
            <person name="Denoeud F."/>
            <person name="Duplessis S."/>
            <person name="Ghignone S."/>
            <person name="Hilselberger B."/>
            <person name="Iotti M."/>
            <person name="Marcais B."/>
            <person name="Mello A."/>
            <person name="Miranda M."/>
            <person name="Pacioni G."/>
            <person name="Quesneville H."/>
            <person name="Riccioni C."/>
            <person name="Ruotolo R."/>
            <person name="Splivallo R."/>
            <person name="Stocchi V."/>
            <person name="Tisserant E."/>
            <person name="Viscomi A.R."/>
            <person name="Zambonelli A."/>
            <person name="Zampieri E."/>
            <person name="Henrissat B."/>
            <person name="Lebrun M.H."/>
            <person name="Paolocci F."/>
            <person name="Bonfante P."/>
            <person name="Ottonello S."/>
            <person name="Wincker P."/>
        </authorList>
    </citation>
    <scope>NUCLEOTIDE SEQUENCE [LARGE SCALE GENOMIC DNA]</scope>
    <source>
        <strain evidence="4 5">Mel28</strain>
    </source>
</reference>